<evidence type="ECO:0000256" key="5">
    <source>
        <dbReference type="ARBA" id="ARBA00023136"/>
    </source>
</evidence>
<organism evidence="8 9">
    <name type="scientific">Candidatus Roizmanbacteria bacterium RIFCSPHIGHO2_02_FULL_37_24</name>
    <dbReference type="NCBI Taxonomy" id="1802037"/>
    <lineage>
        <taxon>Bacteria</taxon>
        <taxon>Candidatus Roizmaniibacteriota</taxon>
    </lineage>
</organism>
<evidence type="ECO:0000256" key="1">
    <source>
        <dbReference type="ARBA" id="ARBA00004651"/>
    </source>
</evidence>
<feature type="transmembrane region" description="Helical" evidence="6">
    <location>
        <begin position="64"/>
        <end position="82"/>
    </location>
</feature>
<evidence type="ECO:0000256" key="6">
    <source>
        <dbReference type="SAM" id="Phobius"/>
    </source>
</evidence>
<dbReference type="InterPro" id="IPR037185">
    <property type="entry name" value="EmrE-like"/>
</dbReference>
<feature type="transmembrane region" description="Helical" evidence="6">
    <location>
        <begin position="216"/>
        <end position="235"/>
    </location>
</feature>
<evidence type="ECO:0000256" key="2">
    <source>
        <dbReference type="ARBA" id="ARBA00022475"/>
    </source>
</evidence>
<feature type="transmembrane region" description="Helical" evidence="6">
    <location>
        <begin position="267"/>
        <end position="285"/>
    </location>
</feature>
<dbReference type="Pfam" id="PF00892">
    <property type="entry name" value="EamA"/>
    <property type="match status" value="2"/>
</dbReference>
<comment type="caution">
    <text evidence="8">The sequence shown here is derived from an EMBL/GenBank/DDBJ whole genome shotgun (WGS) entry which is preliminary data.</text>
</comment>
<reference evidence="8 9" key="1">
    <citation type="journal article" date="2016" name="Nat. Commun.">
        <title>Thousands of microbial genomes shed light on interconnected biogeochemical processes in an aquifer system.</title>
        <authorList>
            <person name="Anantharaman K."/>
            <person name="Brown C.T."/>
            <person name="Hug L.A."/>
            <person name="Sharon I."/>
            <person name="Castelle C.J."/>
            <person name="Probst A.J."/>
            <person name="Thomas B.C."/>
            <person name="Singh A."/>
            <person name="Wilkins M.J."/>
            <person name="Karaoz U."/>
            <person name="Brodie E.L."/>
            <person name="Williams K.H."/>
            <person name="Hubbard S.S."/>
            <person name="Banfield J.F."/>
        </authorList>
    </citation>
    <scope>NUCLEOTIDE SEQUENCE [LARGE SCALE GENOMIC DNA]</scope>
</reference>
<dbReference type="SUPFAM" id="SSF103481">
    <property type="entry name" value="Multidrug resistance efflux transporter EmrE"/>
    <property type="match status" value="2"/>
</dbReference>
<name>A0A1F7GYK6_9BACT</name>
<feature type="domain" description="EamA" evidence="7">
    <location>
        <begin position="148"/>
        <end position="286"/>
    </location>
</feature>
<feature type="transmembrane region" description="Helical" evidence="6">
    <location>
        <begin position="118"/>
        <end position="135"/>
    </location>
</feature>
<sequence length="288" mass="31738">MHNKALFAVLAGAVLGGIVSVFVKIAISSFPPLSLTFLRFFIAFLVFLPFVIGKKFDTKNLRKLIFITLLNTANLILFVFGIKHTIPTLAQTMYSAVPIIVSLLSFHLLGEKFSAKKVTGIVVGLVGVLMIVLLPALKELNLKGVTLYGNVLIFIGVFLYSCYTVLSKPLMKSYSPVQITFSFVVITGLISVLGVPSETVAYGEWWKVVPMSHVLILLYLGTIGTSVLYFLYQYAIKHGSPLISSLTLYFTPVFTYFWAFIFLGEKLMPEIILGALLVFSGAWLVNSA</sequence>
<feature type="transmembrane region" description="Helical" evidence="6">
    <location>
        <begin position="88"/>
        <end position="106"/>
    </location>
</feature>
<dbReference type="EMBL" id="MFZM01000014">
    <property type="protein sequence ID" value="OGK23943.1"/>
    <property type="molecule type" value="Genomic_DNA"/>
</dbReference>
<dbReference type="Proteomes" id="UP000177159">
    <property type="component" value="Unassembled WGS sequence"/>
</dbReference>
<gene>
    <name evidence="8" type="ORF">A3C24_00325</name>
</gene>
<keyword evidence="5 6" id="KW-0472">Membrane</keyword>
<feature type="transmembrane region" description="Helical" evidence="6">
    <location>
        <begin position="147"/>
        <end position="166"/>
    </location>
</feature>
<evidence type="ECO:0000256" key="4">
    <source>
        <dbReference type="ARBA" id="ARBA00022989"/>
    </source>
</evidence>
<feature type="transmembrane region" description="Helical" evidence="6">
    <location>
        <begin position="178"/>
        <end position="196"/>
    </location>
</feature>
<comment type="subcellular location">
    <subcellularLocation>
        <location evidence="1">Cell membrane</location>
        <topology evidence="1">Multi-pass membrane protein</topology>
    </subcellularLocation>
</comment>
<evidence type="ECO:0000313" key="8">
    <source>
        <dbReference type="EMBL" id="OGK23943.1"/>
    </source>
</evidence>
<evidence type="ECO:0000256" key="3">
    <source>
        <dbReference type="ARBA" id="ARBA00022692"/>
    </source>
</evidence>
<dbReference type="PANTHER" id="PTHR32322:SF18">
    <property type="entry name" value="S-ADENOSYLMETHIONINE_S-ADENOSYLHOMOCYSTEINE TRANSPORTER"/>
    <property type="match status" value="1"/>
</dbReference>
<protein>
    <recommendedName>
        <fullName evidence="7">EamA domain-containing protein</fullName>
    </recommendedName>
</protein>
<keyword evidence="4 6" id="KW-1133">Transmembrane helix</keyword>
<feature type="transmembrane region" description="Helical" evidence="6">
    <location>
        <begin position="242"/>
        <end position="261"/>
    </location>
</feature>
<evidence type="ECO:0000259" key="7">
    <source>
        <dbReference type="Pfam" id="PF00892"/>
    </source>
</evidence>
<proteinExistence type="predicted"/>
<keyword evidence="2" id="KW-1003">Cell membrane</keyword>
<dbReference type="InterPro" id="IPR000620">
    <property type="entry name" value="EamA_dom"/>
</dbReference>
<dbReference type="InterPro" id="IPR050638">
    <property type="entry name" value="AA-Vitamin_Transporters"/>
</dbReference>
<dbReference type="PANTHER" id="PTHR32322">
    <property type="entry name" value="INNER MEMBRANE TRANSPORTER"/>
    <property type="match status" value="1"/>
</dbReference>
<dbReference type="GO" id="GO:0005886">
    <property type="term" value="C:plasma membrane"/>
    <property type="evidence" value="ECO:0007669"/>
    <property type="project" value="UniProtKB-SubCell"/>
</dbReference>
<accession>A0A1F7GYK6</accession>
<keyword evidence="3 6" id="KW-0812">Transmembrane</keyword>
<feature type="domain" description="EamA" evidence="7">
    <location>
        <begin position="4"/>
        <end position="132"/>
    </location>
</feature>
<feature type="transmembrane region" description="Helical" evidence="6">
    <location>
        <begin position="33"/>
        <end position="52"/>
    </location>
</feature>
<evidence type="ECO:0000313" key="9">
    <source>
        <dbReference type="Proteomes" id="UP000177159"/>
    </source>
</evidence>
<dbReference type="AlphaFoldDB" id="A0A1F7GYK6"/>